<dbReference type="InterPro" id="IPR012093">
    <property type="entry name" value="Pirin"/>
</dbReference>
<dbReference type="Proteomes" id="UP000011778">
    <property type="component" value="Unassembled WGS sequence"/>
</dbReference>
<dbReference type="InterPro" id="IPR008778">
    <property type="entry name" value="Pirin_C_dom"/>
</dbReference>
<dbReference type="InterPro" id="IPR014710">
    <property type="entry name" value="RmlC-like_jellyroll"/>
</dbReference>
<dbReference type="PIRSF" id="PIRSF006232">
    <property type="entry name" value="Pirin"/>
    <property type="match status" value="1"/>
</dbReference>
<dbReference type="SUPFAM" id="SSF51182">
    <property type="entry name" value="RmlC-like cupins"/>
    <property type="match status" value="1"/>
</dbReference>
<accession>M3IGP8</accession>
<dbReference type="PANTHER" id="PTHR13903:SF31">
    <property type="entry name" value="CUPIN-DOMAIN CONTAINING PROTEIN"/>
    <property type="match status" value="1"/>
</dbReference>
<dbReference type="PANTHER" id="PTHR13903">
    <property type="entry name" value="PIRIN-RELATED"/>
    <property type="match status" value="1"/>
</dbReference>
<feature type="region of interest" description="Disordered" evidence="1">
    <location>
        <begin position="1"/>
        <end position="28"/>
    </location>
</feature>
<dbReference type="AlphaFoldDB" id="M3IGP8"/>
<dbReference type="EMBL" id="AFMD02000414">
    <property type="protein sequence ID" value="EMG20443.1"/>
    <property type="molecule type" value="Genomic_DNA"/>
</dbReference>
<evidence type="ECO:0000313" key="4">
    <source>
        <dbReference type="Proteomes" id="UP000011778"/>
    </source>
</evidence>
<organism evidence="3 4">
    <name type="scientific">Leptospira interrogans serovar Copenhageni str. LT2050</name>
    <dbReference type="NCBI Taxonomy" id="1001598"/>
    <lineage>
        <taxon>Bacteria</taxon>
        <taxon>Pseudomonadati</taxon>
        <taxon>Spirochaetota</taxon>
        <taxon>Spirochaetia</taxon>
        <taxon>Leptospirales</taxon>
        <taxon>Leptospiraceae</taxon>
        <taxon>Leptospira</taxon>
    </lineage>
</organism>
<reference evidence="3 4" key="1">
    <citation type="submission" date="2013-02" db="EMBL/GenBank/DDBJ databases">
        <authorList>
            <person name="Harkins D.M."/>
            <person name="Durkin A.S."/>
            <person name="Brinkac L.M."/>
            <person name="Haft D.H."/>
            <person name="Selengut J.D."/>
            <person name="Sanka R."/>
            <person name="DePew J."/>
            <person name="Purushe J."/>
            <person name="Tulsiani S.M."/>
            <person name="Graham G.C."/>
            <person name="Burns M.-A."/>
            <person name="Dohnt M.F."/>
            <person name="Smythe L.D."/>
            <person name="McKay D.B."/>
            <person name="Craig S.B."/>
            <person name="Vinetz J.M."/>
            <person name="Sutton G.G."/>
            <person name="Nierman W.C."/>
            <person name="Fouts D.E."/>
        </authorList>
    </citation>
    <scope>NUCLEOTIDE SEQUENCE [LARGE SCALE GENOMIC DNA]</scope>
    <source>
        <strain evidence="3 4">LT2050</strain>
    </source>
</reference>
<protein>
    <submittedName>
        <fullName evidence="3">Pirin C-terminal domain protein</fullName>
    </submittedName>
</protein>
<dbReference type="InterPro" id="IPR011051">
    <property type="entry name" value="RmlC_Cupin_sf"/>
</dbReference>
<dbReference type="CDD" id="cd02247">
    <property type="entry name" value="cupin_pirin_C"/>
    <property type="match status" value="1"/>
</dbReference>
<comment type="caution">
    <text evidence="3">The sequence shown here is derived from an EMBL/GenBank/DDBJ whole genome shotgun (WGS) entry which is preliminary data.</text>
</comment>
<evidence type="ECO:0000313" key="3">
    <source>
        <dbReference type="EMBL" id="EMG20443.1"/>
    </source>
</evidence>
<sequence>MWVNLPSSQKMSRPRYQDTPSERIPEVETSDGKTKIRVIAGEVFGTKAVIETKIPILYYHFHLIPGADVSVPIPESYNVFAFPFSGDGILYAQEGKVTLKEGEMVWFERGEGDIRFFLPEDSSNGWEFLLIGGQPVEEPVARYGPFVMNTQEEIYQAFHDFQSGKMGNIDS</sequence>
<evidence type="ECO:0000256" key="1">
    <source>
        <dbReference type="SAM" id="MobiDB-lite"/>
    </source>
</evidence>
<feature type="domain" description="Pirin C-terminal" evidence="2">
    <location>
        <begin position="58"/>
        <end position="167"/>
    </location>
</feature>
<evidence type="ECO:0000259" key="2">
    <source>
        <dbReference type="Pfam" id="PF05726"/>
    </source>
</evidence>
<dbReference type="Pfam" id="PF05726">
    <property type="entry name" value="Pirin_C"/>
    <property type="match status" value="1"/>
</dbReference>
<proteinExistence type="predicted"/>
<dbReference type="Gene3D" id="2.60.120.10">
    <property type="entry name" value="Jelly Rolls"/>
    <property type="match status" value="2"/>
</dbReference>
<feature type="compositionally biased region" description="Polar residues" evidence="1">
    <location>
        <begin position="1"/>
        <end position="11"/>
    </location>
</feature>
<gene>
    <name evidence="3" type="ORF">LEP1GSC150_5558</name>
</gene>
<name>M3IGP8_LEPIT</name>